<protein>
    <submittedName>
        <fullName evidence="1">DUF459 domain-containing protein</fullName>
    </submittedName>
</protein>
<dbReference type="EMBL" id="RJLS01000159">
    <property type="protein sequence ID" value="RNM13475.1"/>
    <property type="molecule type" value="Genomic_DNA"/>
</dbReference>
<keyword evidence="2" id="KW-1185">Reference proteome</keyword>
<sequence length="44" mass="5049">EQNKAKVRIRTNDGVHFSLTGQKMIAERVFSKINVKPSLNEINH</sequence>
<gene>
    <name evidence="1" type="ORF">EFS38_20950</name>
</gene>
<organism evidence="1 2">
    <name type="scientific">Dickeya undicola</name>
    <dbReference type="NCBI Taxonomy" id="1577887"/>
    <lineage>
        <taxon>Bacteria</taxon>
        <taxon>Pseudomonadati</taxon>
        <taxon>Pseudomonadota</taxon>
        <taxon>Gammaproteobacteria</taxon>
        <taxon>Enterobacterales</taxon>
        <taxon>Pectobacteriaceae</taxon>
        <taxon>Dickeya</taxon>
    </lineage>
</organism>
<dbReference type="Pfam" id="PF04311">
    <property type="entry name" value="DUF459"/>
    <property type="match status" value="1"/>
</dbReference>
<proteinExistence type="predicted"/>
<comment type="caution">
    <text evidence="1">The sequence shown here is derived from an EMBL/GenBank/DDBJ whole genome shotgun (WGS) entry which is preliminary data.</text>
</comment>
<evidence type="ECO:0000313" key="2">
    <source>
        <dbReference type="Proteomes" id="UP000271870"/>
    </source>
</evidence>
<name>A0ABX9WQB5_9GAMM</name>
<reference evidence="1 2" key="1">
    <citation type="submission" date="2018-11" db="EMBL/GenBank/DDBJ databases">
        <title>Characterization of surface water Dickeya isolates.</title>
        <authorList>
            <person name="Van Gijsegem F."/>
            <person name="Pedron J."/>
        </authorList>
    </citation>
    <scope>NUCLEOTIDE SEQUENCE [LARGE SCALE GENOMIC DNA]</scope>
    <source>
        <strain evidence="1 2">FVG10-MFV-A16</strain>
    </source>
</reference>
<feature type="non-terminal residue" evidence="1">
    <location>
        <position position="1"/>
    </location>
</feature>
<evidence type="ECO:0000313" key="1">
    <source>
        <dbReference type="EMBL" id="RNM13475.1"/>
    </source>
</evidence>
<dbReference type="Proteomes" id="UP000271870">
    <property type="component" value="Unassembled WGS sequence"/>
</dbReference>
<accession>A0ABX9WQB5</accession>
<dbReference type="InterPro" id="IPR007407">
    <property type="entry name" value="DUF459"/>
</dbReference>